<dbReference type="Gene3D" id="4.10.280.10">
    <property type="entry name" value="Helix-loop-helix DNA-binding domain"/>
    <property type="match status" value="1"/>
</dbReference>
<evidence type="ECO:0000313" key="8">
    <source>
        <dbReference type="Ensembl" id="ENSSFOP00015038080.1"/>
    </source>
</evidence>
<reference evidence="8 9" key="1">
    <citation type="submission" date="2019-04" db="EMBL/GenBank/DDBJ databases">
        <authorList>
            <consortium name="Wellcome Sanger Institute Data Sharing"/>
        </authorList>
    </citation>
    <scope>NUCLEOTIDE SEQUENCE [LARGE SCALE GENOMIC DNA]</scope>
</reference>
<evidence type="ECO:0000256" key="6">
    <source>
        <dbReference type="SAM" id="MobiDB-lite"/>
    </source>
</evidence>
<protein>
    <submittedName>
        <fullName evidence="8">Achaete-scute family bHLH transcription factor 1b</fullName>
    </submittedName>
</protein>
<comment type="subcellular location">
    <subcellularLocation>
        <location evidence="1">Nucleus</location>
    </subcellularLocation>
</comment>
<dbReference type="GO" id="GO:0046983">
    <property type="term" value="F:protein dimerization activity"/>
    <property type="evidence" value="ECO:0007669"/>
    <property type="project" value="InterPro"/>
</dbReference>
<dbReference type="PROSITE" id="PS50888">
    <property type="entry name" value="BHLH"/>
    <property type="match status" value="1"/>
</dbReference>
<dbReference type="Proteomes" id="UP000694397">
    <property type="component" value="Chromosome 11"/>
</dbReference>
<evidence type="ECO:0000256" key="1">
    <source>
        <dbReference type="ARBA" id="ARBA00004123"/>
    </source>
</evidence>
<evidence type="ECO:0000256" key="3">
    <source>
        <dbReference type="ARBA" id="ARBA00022902"/>
    </source>
</evidence>
<reference evidence="8" key="3">
    <citation type="submission" date="2025-09" db="UniProtKB">
        <authorList>
            <consortium name="Ensembl"/>
        </authorList>
    </citation>
    <scope>IDENTIFICATION</scope>
</reference>
<feature type="region of interest" description="Disordered" evidence="6">
    <location>
        <begin position="133"/>
        <end position="161"/>
    </location>
</feature>
<dbReference type="GO" id="GO:0000977">
    <property type="term" value="F:RNA polymerase II transcription regulatory region sequence-specific DNA binding"/>
    <property type="evidence" value="ECO:0007669"/>
    <property type="project" value="TreeGrafter"/>
</dbReference>
<name>A0A8C9SI91_SCLFO</name>
<dbReference type="InterPro" id="IPR015660">
    <property type="entry name" value="MASH1/Ascl1a-like"/>
</dbReference>
<keyword evidence="5" id="KW-0539">Nucleus</keyword>
<dbReference type="GO" id="GO:0000981">
    <property type="term" value="F:DNA-binding transcription factor activity, RNA polymerase II-specific"/>
    <property type="evidence" value="ECO:0007669"/>
    <property type="project" value="TreeGrafter"/>
</dbReference>
<dbReference type="GO" id="GO:0007423">
    <property type="term" value="P:sensory organ development"/>
    <property type="evidence" value="ECO:0007669"/>
    <property type="project" value="TreeGrafter"/>
</dbReference>
<reference evidence="8" key="2">
    <citation type="submission" date="2025-08" db="UniProtKB">
        <authorList>
            <consortium name="Ensembl"/>
        </authorList>
    </citation>
    <scope>IDENTIFICATION</scope>
</reference>
<keyword evidence="9" id="KW-1185">Reference proteome</keyword>
<dbReference type="GO" id="GO:0045944">
    <property type="term" value="P:positive regulation of transcription by RNA polymerase II"/>
    <property type="evidence" value="ECO:0007669"/>
    <property type="project" value="TreeGrafter"/>
</dbReference>
<dbReference type="InterPro" id="IPR036638">
    <property type="entry name" value="HLH_DNA-bd_sf"/>
</dbReference>
<feature type="region of interest" description="Disordered" evidence="6">
    <location>
        <begin position="1"/>
        <end position="38"/>
    </location>
</feature>
<dbReference type="GeneTree" id="ENSGT00940000165300"/>
<feature type="domain" description="BHLH" evidence="7">
    <location>
        <begin position="64"/>
        <end position="116"/>
    </location>
</feature>
<dbReference type="Ensembl" id="ENSSFOT00015079038.1">
    <property type="protein sequence ID" value="ENSSFOP00015038080.1"/>
    <property type="gene ID" value="ENSSFOG00015025499.1"/>
</dbReference>
<keyword evidence="3" id="KW-0524">Neurogenesis</keyword>
<dbReference type="Pfam" id="PF00010">
    <property type="entry name" value="HLH"/>
    <property type="match status" value="1"/>
</dbReference>
<dbReference type="GO" id="GO:0021575">
    <property type="term" value="P:hindbrain morphogenesis"/>
    <property type="evidence" value="ECO:0007669"/>
    <property type="project" value="UniProtKB-ARBA"/>
</dbReference>
<sequence length="181" mass="20472">MQMRSRARGPRKDGFYYRAAREPRARESAVLNRQRPGSPQLLRCKRRLTFAGLRFDVTPQQQPLAVARRNERERNRVRQVNMGFQTLRQHVPSGAASRKMSKVETLRSAVEYIRALQRLLDAHDAVSAALQRGAPSPALSSSLSAEPESPHSTCSSEGTSYEPLGCEDHELLDFTTWFDGY</sequence>
<evidence type="ECO:0000256" key="2">
    <source>
        <dbReference type="ARBA" id="ARBA00011571"/>
    </source>
</evidence>
<dbReference type="AlphaFoldDB" id="A0A8C9SI91"/>
<evidence type="ECO:0000259" key="7">
    <source>
        <dbReference type="PROSITE" id="PS50888"/>
    </source>
</evidence>
<comment type="subunit">
    <text evidence="2">Efficient DNA binding requires dimerization with another bHLH protein.</text>
</comment>
<keyword evidence="4" id="KW-0238">DNA-binding</keyword>
<evidence type="ECO:0000256" key="4">
    <source>
        <dbReference type="ARBA" id="ARBA00023125"/>
    </source>
</evidence>
<accession>A0A8C9SI91</accession>
<feature type="compositionally biased region" description="Low complexity" evidence="6">
    <location>
        <begin position="134"/>
        <end position="147"/>
    </location>
</feature>
<dbReference type="OrthoDB" id="5976910at2759"/>
<dbReference type="PANTHER" id="PTHR13935">
    <property type="entry name" value="ACHAETE-SCUTE TRANSCRIPTION FACTOR-RELATED"/>
    <property type="match status" value="1"/>
</dbReference>
<dbReference type="GO" id="GO:0090575">
    <property type="term" value="C:RNA polymerase II transcription regulator complex"/>
    <property type="evidence" value="ECO:0007669"/>
    <property type="project" value="TreeGrafter"/>
</dbReference>
<proteinExistence type="predicted"/>
<dbReference type="PANTHER" id="PTHR13935:SF133">
    <property type="entry name" value="ACHAETE-SCUTE HOMOLOG 1B"/>
    <property type="match status" value="1"/>
</dbReference>
<dbReference type="GO" id="GO:0050767">
    <property type="term" value="P:regulation of neurogenesis"/>
    <property type="evidence" value="ECO:0007669"/>
    <property type="project" value="TreeGrafter"/>
</dbReference>
<evidence type="ECO:0000256" key="5">
    <source>
        <dbReference type="ARBA" id="ARBA00023242"/>
    </source>
</evidence>
<organism evidence="8 9">
    <name type="scientific">Scleropages formosus</name>
    <name type="common">Asian bonytongue</name>
    <name type="synonym">Osteoglossum formosum</name>
    <dbReference type="NCBI Taxonomy" id="113540"/>
    <lineage>
        <taxon>Eukaryota</taxon>
        <taxon>Metazoa</taxon>
        <taxon>Chordata</taxon>
        <taxon>Craniata</taxon>
        <taxon>Vertebrata</taxon>
        <taxon>Euteleostomi</taxon>
        <taxon>Actinopterygii</taxon>
        <taxon>Neopterygii</taxon>
        <taxon>Teleostei</taxon>
        <taxon>Osteoglossocephala</taxon>
        <taxon>Osteoglossomorpha</taxon>
        <taxon>Osteoglossiformes</taxon>
        <taxon>Osteoglossidae</taxon>
        <taxon>Scleropages</taxon>
    </lineage>
</organism>
<dbReference type="FunFam" id="4.10.280.10:FF:000029">
    <property type="entry name" value="Achaete-scute family bHLH transcription factor 1"/>
    <property type="match status" value="1"/>
</dbReference>
<dbReference type="SUPFAM" id="SSF47459">
    <property type="entry name" value="HLH, helix-loop-helix DNA-binding domain"/>
    <property type="match status" value="1"/>
</dbReference>
<evidence type="ECO:0000313" key="9">
    <source>
        <dbReference type="Proteomes" id="UP000694397"/>
    </source>
</evidence>
<feature type="compositionally biased region" description="Basic and acidic residues" evidence="6">
    <location>
        <begin position="10"/>
        <end position="27"/>
    </location>
</feature>
<dbReference type="GO" id="GO:0030182">
    <property type="term" value="P:neuron differentiation"/>
    <property type="evidence" value="ECO:0007669"/>
    <property type="project" value="TreeGrafter"/>
</dbReference>
<dbReference type="InterPro" id="IPR011598">
    <property type="entry name" value="bHLH_dom"/>
</dbReference>
<dbReference type="SMART" id="SM00353">
    <property type="entry name" value="HLH"/>
    <property type="match status" value="1"/>
</dbReference>